<evidence type="ECO:0008006" key="4">
    <source>
        <dbReference type="Google" id="ProtNLM"/>
    </source>
</evidence>
<name>A0A9W9Z1U5_9CNID</name>
<gene>
    <name evidence="2" type="ORF">OS493_011197</name>
</gene>
<accession>A0A9W9Z1U5</accession>
<protein>
    <recommendedName>
        <fullName evidence="4">SEA domain-containing protein</fullName>
    </recommendedName>
</protein>
<evidence type="ECO:0000256" key="1">
    <source>
        <dbReference type="SAM" id="MobiDB-lite"/>
    </source>
</evidence>
<sequence>MFTVTVASVNASTTYSTQIQHSALPSSLSSSTTELVITNSVTSSISSSLKSINVTRVSTETYVTLPSNSTQLSIPSLSATVSLHSTLLTPTPSVEISKSRKYTTVVSANVSATRSSQMYSSSAVPVVTTSYTAISSALRRSTQEQSKSLTQTPGVEMTQTQNLTATATVTSLNVLATPSTQIRPSTEVPVVSTSYMVLSTSLRSSTPEQSMLLTQISSVDTSQSRRFTVTLASVESGTPSSQIHSSSEVTVVPTSYMAFSSPLISSTPEQSKSLTQTTSVEMSQSGRFTSINISATPSSQVHSSSYVALSSSPSPSTTEPVMTSSAIIKPPGIFVRFGIRVPLGESVNDASFKNNLEKGILEAYENGTLDGMAGNVSVKVISIERSSTNGTNVSVIFQVLNGSKPVPAYDVIQSIQRVEGSLAQAVRYEVVDEPIIVYLSTSSTLLTILMTSSMSSSFKTTNVTLSSTRQSGASSIPNVSQSQKYTTLASINVSETPFSKIIPSSEVPVLITSSSVLKSSTSDRSRMLTATTITAVSSENASTTHSSQIHPSSNIPMVTTSYLTSSSLLRPSSTEHVVSSSVTSIPPGIFVRFVLSVPLNKSVSDVSFKENLTKGILATYENGSLDEVSGNVSVNIISIGKSSAPNDTMANVTVTFQVVNVTEPVLAYHVIQSIQRAKFTLEQALGYEVIEKPYIVYISFTSSFATMVVTSSISSSFKLPNVTLTVRDSSIEITLASSLPATVNSVNATSVAYTLPSQSDSVASTRFQQSNSTYLSGSLSHTSQSFHSSDVPSTISRSVTPVLSSVLSNVTSTADIVLSTTSSLNASLHVLSQSLMARNTSFGTMLTSSSRGILPNGTDSSSQMSFILPSTVTLSHSPESTNATMSSGHTTTMLRSRSTVINQSTPLISTDGIDGSKTAMSLLTTSASSLHLSLVKTFTMTMDSSEISTSTPSAISSSQQPTSHSTVIRASQTASAFYSSSLLTPSVSSMESRQSIARNSSIDGTTSNVATPSSISPSYTSVIPTSSVGTYLSRPVETHTLVVDRSSSTTPLANTTRFSGVFTPSVSQNSSHRF</sequence>
<proteinExistence type="predicted"/>
<comment type="caution">
    <text evidence="2">The sequence shown here is derived from an EMBL/GenBank/DDBJ whole genome shotgun (WGS) entry which is preliminary data.</text>
</comment>
<dbReference type="Proteomes" id="UP001163046">
    <property type="component" value="Unassembled WGS sequence"/>
</dbReference>
<dbReference type="EMBL" id="MU826830">
    <property type="protein sequence ID" value="KAJ7373592.1"/>
    <property type="molecule type" value="Genomic_DNA"/>
</dbReference>
<reference evidence="2" key="1">
    <citation type="submission" date="2023-01" db="EMBL/GenBank/DDBJ databases">
        <title>Genome assembly of the deep-sea coral Lophelia pertusa.</title>
        <authorList>
            <person name="Herrera S."/>
            <person name="Cordes E."/>
        </authorList>
    </citation>
    <scope>NUCLEOTIDE SEQUENCE</scope>
    <source>
        <strain evidence="2">USNM1676648</strain>
        <tissue evidence="2">Polyp</tissue>
    </source>
</reference>
<evidence type="ECO:0000313" key="2">
    <source>
        <dbReference type="EMBL" id="KAJ7373592.1"/>
    </source>
</evidence>
<organism evidence="2 3">
    <name type="scientific">Desmophyllum pertusum</name>
    <dbReference type="NCBI Taxonomy" id="174260"/>
    <lineage>
        <taxon>Eukaryota</taxon>
        <taxon>Metazoa</taxon>
        <taxon>Cnidaria</taxon>
        <taxon>Anthozoa</taxon>
        <taxon>Hexacorallia</taxon>
        <taxon>Scleractinia</taxon>
        <taxon>Caryophylliina</taxon>
        <taxon>Caryophylliidae</taxon>
        <taxon>Desmophyllum</taxon>
    </lineage>
</organism>
<evidence type="ECO:0000313" key="3">
    <source>
        <dbReference type="Proteomes" id="UP001163046"/>
    </source>
</evidence>
<dbReference type="AlphaFoldDB" id="A0A9W9Z1U5"/>
<feature type="region of interest" description="Disordered" evidence="1">
    <location>
        <begin position="994"/>
        <end position="1016"/>
    </location>
</feature>
<keyword evidence="3" id="KW-1185">Reference proteome</keyword>